<evidence type="ECO:0000256" key="2">
    <source>
        <dbReference type="ARBA" id="ARBA00022490"/>
    </source>
</evidence>
<dbReference type="AlphaFoldDB" id="A0A915D3L1"/>
<dbReference type="InterPro" id="IPR039865">
    <property type="entry name" value="PPP2R3C"/>
</dbReference>
<sequence length="499" mass="57496">MRGMYTEAASTSWTPDKITNQLQHIQLTTGELYGVRKYSELLKDSGQQLFPLNIRHERKQLLPDSIRKLSLRRAIDKKIEEIPAAKEIEDFILALDTSPDIEILDGTQRMITFGDCLKVLEKSPKRLQVMMELANLFGQSQQDLDGFGRLNTEIIVQFLNLKCSLWRYRTGLAWYDQECTGCLNRQQLIEFFRDEVMPSVDSLNDLEGEFLKSYLNTVTTMFFFFMDQKTKDTAVSPTSYDDEGDEAYNRIASENWFSREKTQELISTFKMLDASKEGKLSREDFSRINDGAFTPVFVNRLFQVHVASRSNKMSFEEYVIFEIAQNHLAHPASLTYFFKVLDLKDVGYLTQLELLYFYKDMKVAYEEYVSAVDMPNFDDYSDQLYDMAQAKNSNRITLRDVLECRQGHDFVLCLTNCYEFYRYEMREGEGDSSGDAADSVMPIEEANEQEEALADTDKAEDEGEVSKPSEEDTSESQSSTQPTTVESQSEPLEDNVTSI</sequence>
<keyword evidence="2" id="KW-0963">Cytoplasm</keyword>
<dbReference type="GO" id="GO:0000226">
    <property type="term" value="P:microtubule cytoskeleton organization"/>
    <property type="evidence" value="ECO:0007669"/>
    <property type="project" value="TreeGrafter"/>
</dbReference>
<comment type="subcellular location">
    <subcellularLocation>
        <location evidence="1">Cytoplasm</location>
    </subcellularLocation>
</comment>
<dbReference type="GO" id="GO:0030865">
    <property type="term" value="P:cortical cytoskeleton organization"/>
    <property type="evidence" value="ECO:0007669"/>
    <property type="project" value="TreeGrafter"/>
</dbReference>
<proteinExistence type="predicted"/>
<dbReference type="PROSITE" id="PS00018">
    <property type="entry name" value="EF_HAND_1"/>
    <property type="match status" value="1"/>
</dbReference>
<feature type="compositionally biased region" description="Low complexity" evidence="4">
    <location>
        <begin position="475"/>
        <end position="490"/>
    </location>
</feature>
<dbReference type="GO" id="GO:0035303">
    <property type="term" value="P:regulation of dephosphorylation"/>
    <property type="evidence" value="ECO:0007669"/>
    <property type="project" value="InterPro"/>
</dbReference>
<dbReference type="SUPFAM" id="SSF47473">
    <property type="entry name" value="EF-hand"/>
    <property type="match status" value="1"/>
</dbReference>
<dbReference type="PROSITE" id="PS50222">
    <property type="entry name" value="EF_HAND_2"/>
    <property type="match status" value="1"/>
</dbReference>
<evidence type="ECO:0000256" key="1">
    <source>
        <dbReference type="ARBA" id="ARBA00004496"/>
    </source>
</evidence>
<dbReference type="InterPro" id="IPR002048">
    <property type="entry name" value="EF_hand_dom"/>
</dbReference>
<dbReference type="PANTHER" id="PTHR12085">
    <property type="entry name" value="SERINE/THREONINE-PROTEIN PHOSPHATASE 2A REGULATORY SUBUNIT B'' SUBUNIT GAMMA"/>
    <property type="match status" value="1"/>
</dbReference>
<evidence type="ECO:0000256" key="3">
    <source>
        <dbReference type="ARBA" id="ARBA00022837"/>
    </source>
</evidence>
<dbReference type="InterPro" id="IPR018247">
    <property type="entry name" value="EF_Hand_1_Ca_BS"/>
</dbReference>
<keyword evidence="6" id="KW-1185">Reference proteome</keyword>
<dbReference type="InterPro" id="IPR011992">
    <property type="entry name" value="EF-hand-dom_pair"/>
</dbReference>
<dbReference type="GO" id="GO:0005509">
    <property type="term" value="F:calcium ion binding"/>
    <property type="evidence" value="ECO:0007669"/>
    <property type="project" value="InterPro"/>
</dbReference>
<accession>A0A915D3L1</accession>
<reference evidence="7" key="1">
    <citation type="submission" date="2022-11" db="UniProtKB">
        <authorList>
            <consortium name="WormBaseParasite"/>
        </authorList>
    </citation>
    <scope>IDENTIFICATION</scope>
</reference>
<dbReference type="WBParaSite" id="jg15204">
    <property type="protein sequence ID" value="jg15204"/>
    <property type="gene ID" value="jg15204"/>
</dbReference>
<dbReference type="Gene3D" id="1.10.238.10">
    <property type="entry name" value="EF-hand"/>
    <property type="match status" value="1"/>
</dbReference>
<dbReference type="GO" id="GO:0005737">
    <property type="term" value="C:cytoplasm"/>
    <property type="evidence" value="ECO:0007669"/>
    <property type="project" value="UniProtKB-SubCell"/>
</dbReference>
<protein>
    <submittedName>
        <fullName evidence="7">EF-hand domain-containing protein</fullName>
    </submittedName>
</protein>
<organism evidence="6 7">
    <name type="scientific">Ditylenchus dipsaci</name>
    <dbReference type="NCBI Taxonomy" id="166011"/>
    <lineage>
        <taxon>Eukaryota</taxon>
        <taxon>Metazoa</taxon>
        <taxon>Ecdysozoa</taxon>
        <taxon>Nematoda</taxon>
        <taxon>Chromadorea</taxon>
        <taxon>Rhabditida</taxon>
        <taxon>Tylenchina</taxon>
        <taxon>Tylenchomorpha</taxon>
        <taxon>Sphaerularioidea</taxon>
        <taxon>Anguinidae</taxon>
        <taxon>Anguininae</taxon>
        <taxon>Ditylenchus</taxon>
    </lineage>
</organism>
<evidence type="ECO:0000256" key="4">
    <source>
        <dbReference type="SAM" id="MobiDB-lite"/>
    </source>
</evidence>
<evidence type="ECO:0000313" key="6">
    <source>
        <dbReference type="Proteomes" id="UP000887574"/>
    </source>
</evidence>
<evidence type="ECO:0000259" key="5">
    <source>
        <dbReference type="PROSITE" id="PS50222"/>
    </source>
</evidence>
<dbReference type="Proteomes" id="UP000887574">
    <property type="component" value="Unplaced"/>
</dbReference>
<dbReference type="PANTHER" id="PTHR12085:SF3">
    <property type="entry name" value="SERINE_THREONINE-PROTEIN PHOSPHATASE 2A REGULATORY SUBUNIT B'' SUBUNIT GAMMA"/>
    <property type="match status" value="1"/>
</dbReference>
<keyword evidence="3" id="KW-0106">Calcium</keyword>
<feature type="domain" description="EF-hand" evidence="5">
    <location>
        <begin position="260"/>
        <end position="295"/>
    </location>
</feature>
<name>A0A915D3L1_9BILA</name>
<feature type="region of interest" description="Disordered" evidence="4">
    <location>
        <begin position="428"/>
        <end position="499"/>
    </location>
</feature>
<feature type="compositionally biased region" description="Acidic residues" evidence="4">
    <location>
        <begin position="445"/>
        <end position="463"/>
    </location>
</feature>
<dbReference type="GO" id="GO:0005819">
    <property type="term" value="C:spindle"/>
    <property type="evidence" value="ECO:0007669"/>
    <property type="project" value="TreeGrafter"/>
</dbReference>
<evidence type="ECO:0000313" key="7">
    <source>
        <dbReference type="WBParaSite" id="jg15204"/>
    </source>
</evidence>